<organism evidence="3 4">
    <name type="scientific">Hypothenemus hampei</name>
    <name type="common">Coffee berry borer</name>
    <dbReference type="NCBI Taxonomy" id="57062"/>
    <lineage>
        <taxon>Eukaryota</taxon>
        <taxon>Metazoa</taxon>
        <taxon>Ecdysozoa</taxon>
        <taxon>Arthropoda</taxon>
        <taxon>Hexapoda</taxon>
        <taxon>Insecta</taxon>
        <taxon>Pterygota</taxon>
        <taxon>Neoptera</taxon>
        <taxon>Endopterygota</taxon>
        <taxon>Coleoptera</taxon>
        <taxon>Polyphaga</taxon>
        <taxon>Cucujiformia</taxon>
        <taxon>Curculionidae</taxon>
        <taxon>Scolytinae</taxon>
        <taxon>Hypothenemus</taxon>
    </lineage>
</organism>
<evidence type="ECO:0000256" key="1">
    <source>
        <dbReference type="SAM" id="SignalP"/>
    </source>
</evidence>
<evidence type="ECO:0000313" key="3">
    <source>
        <dbReference type="EMBL" id="KAL1492259.1"/>
    </source>
</evidence>
<keyword evidence="4" id="KW-1185">Reference proteome</keyword>
<feature type="domain" description="Phosphatidylinositol-specific phospholipase C X" evidence="2">
    <location>
        <begin position="162"/>
        <end position="316"/>
    </location>
</feature>
<dbReference type="PROSITE" id="PS50007">
    <property type="entry name" value="PIPLC_X_DOMAIN"/>
    <property type="match status" value="1"/>
</dbReference>
<sequence>MYNFLVIVSWFNILKIGIWVFGSVPEALEHTLGSCGKVHLTVSPLKDNYLELNWITRNCSTFTKPDYIVLSTRNLRDRDEDTFASALAQIRTIDYPNGYYMTKIKFREPWLPGNWEYDRNKVKADEGRHCLPYWIASIKYDMIIDSRCLAIEPTWMFDNRQFLGRKKIGNLVIPGTHNSGSFTGIISYFEGYVLNQDRNIWNQLVFGIRYLDLRIGYVPDGGFYVYHDHVKVTKIEPILEEIRKFAEIAPQEVIFVDFHRFPFPANFTRALHNRFTEIVYAYLGDYAVIPSGLQAGSGPTLNEIWSQNRSIIISYADRSTVNHIPWLWHPIKQFWGDSNKLPMLRDYLYGALYQHKSNTNPMWALMAELTPQPWDVILRKNSLRDLAQIVNKEVTKWIRDEWFNDVNIVATDYFLGNDLVRVAIEGNKANPY</sequence>
<comment type="caution">
    <text evidence="3">The sequence shown here is derived from an EMBL/GenBank/DDBJ whole genome shotgun (WGS) entry which is preliminary data.</text>
</comment>
<dbReference type="AlphaFoldDB" id="A0ABD1EF16"/>
<dbReference type="SUPFAM" id="SSF51695">
    <property type="entry name" value="PLC-like phosphodiesterases"/>
    <property type="match status" value="1"/>
</dbReference>
<feature type="chain" id="PRO_5044839408" description="Phosphatidylinositol-specific phospholipase C X domain-containing protein" evidence="1">
    <location>
        <begin position="23"/>
        <end position="432"/>
    </location>
</feature>
<dbReference type="SMART" id="SM00148">
    <property type="entry name" value="PLCXc"/>
    <property type="match status" value="1"/>
</dbReference>
<gene>
    <name evidence="3" type="ORF">ABEB36_012735</name>
</gene>
<dbReference type="EMBL" id="JBDJPC010000009">
    <property type="protein sequence ID" value="KAL1492259.1"/>
    <property type="molecule type" value="Genomic_DNA"/>
</dbReference>
<dbReference type="PANTHER" id="PTHR13593">
    <property type="match status" value="1"/>
</dbReference>
<dbReference type="PANTHER" id="PTHR13593:SF103">
    <property type="entry name" value="RE10370P"/>
    <property type="match status" value="1"/>
</dbReference>
<keyword evidence="1" id="KW-0732">Signal</keyword>
<name>A0ABD1EF16_HYPHA</name>
<feature type="signal peptide" evidence="1">
    <location>
        <begin position="1"/>
        <end position="22"/>
    </location>
</feature>
<evidence type="ECO:0000313" key="4">
    <source>
        <dbReference type="Proteomes" id="UP001566132"/>
    </source>
</evidence>
<dbReference type="Proteomes" id="UP001566132">
    <property type="component" value="Unassembled WGS sequence"/>
</dbReference>
<dbReference type="InterPro" id="IPR000909">
    <property type="entry name" value="PLipase_C_PInositol-sp_X_dom"/>
</dbReference>
<protein>
    <recommendedName>
        <fullName evidence="2">Phosphatidylinositol-specific phospholipase C X domain-containing protein</fullName>
    </recommendedName>
</protein>
<dbReference type="Pfam" id="PF26146">
    <property type="entry name" value="PI-PLC_X"/>
    <property type="match status" value="1"/>
</dbReference>
<proteinExistence type="predicted"/>
<accession>A0ABD1EF16</accession>
<reference evidence="3 4" key="1">
    <citation type="submission" date="2024-05" db="EMBL/GenBank/DDBJ databases">
        <title>Genetic variation in Jamaican populations of the coffee berry borer (Hypothenemus hampei).</title>
        <authorList>
            <person name="Errbii M."/>
            <person name="Myrie A."/>
        </authorList>
    </citation>
    <scope>NUCLEOTIDE SEQUENCE [LARGE SCALE GENOMIC DNA]</scope>
    <source>
        <strain evidence="3">JA-Hopewell-2020-01-JO</strain>
        <tissue evidence="3">Whole body</tissue>
    </source>
</reference>
<dbReference type="InterPro" id="IPR051057">
    <property type="entry name" value="PI-PLC_domain"/>
</dbReference>
<dbReference type="InterPro" id="IPR017946">
    <property type="entry name" value="PLC-like_Pdiesterase_TIM-brl"/>
</dbReference>
<evidence type="ECO:0000259" key="2">
    <source>
        <dbReference type="SMART" id="SM00148"/>
    </source>
</evidence>
<dbReference type="Gene3D" id="3.20.20.190">
    <property type="entry name" value="Phosphatidylinositol (PI) phosphodiesterase"/>
    <property type="match status" value="1"/>
</dbReference>